<keyword evidence="3" id="KW-1185">Reference proteome</keyword>
<dbReference type="Proteomes" id="UP001501746">
    <property type="component" value="Unassembled WGS sequence"/>
</dbReference>
<accession>A0ABN2MX17</accession>
<keyword evidence="1" id="KW-0732">Signal</keyword>
<protein>
    <recommendedName>
        <fullName evidence="4">DUF4192 family protein</fullName>
    </recommendedName>
</protein>
<gene>
    <name evidence="2" type="ORF">GCM10009750_29790</name>
</gene>
<dbReference type="Pfam" id="PF13830">
    <property type="entry name" value="DUF4192"/>
    <property type="match status" value="1"/>
</dbReference>
<dbReference type="InterPro" id="IPR025447">
    <property type="entry name" value="DUF4192"/>
</dbReference>
<name>A0ABN2MX17_9MICO</name>
<sequence>MTAIIRAASAHDLLALVPALAGFTPSRSLVCVAFTGTRTAGVLRHDLPADAGDHAALVAVVIGTVCRMPGVDAIVPIVYTDATFREVGGLPERALLDLIADRAVHAGFQVKDALCQAGDGWASAFDSSAPAAGHPLAMVSNNAAAREAAGLADVEGGDQSGTMPPPDARTAPALASAFGELRELRTAEQAMAGLGRLADPIELVDSLLSAPRRSQPVRHLAWFLHLASLPAIRDAMMLHIAFGRVVADLALDASDAGSEDGPVPEAGMGVLGRARTTAGAMQAEVDDLLARLITGQTMLRPDRRRVERAFRLIRGLVADAPADARPGACCIAAWLAWCLGRGSVAGSLLDAALEIDPGHTMARLLDEFIGSGALPDWAFIRDGR</sequence>
<proteinExistence type="predicted"/>
<reference evidence="2 3" key="1">
    <citation type="journal article" date="2019" name="Int. J. Syst. Evol. Microbiol.">
        <title>The Global Catalogue of Microorganisms (GCM) 10K type strain sequencing project: providing services to taxonomists for standard genome sequencing and annotation.</title>
        <authorList>
            <consortium name="The Broad Institute Genomics Platform"/>
            <consortium name="The Broad Institute Genome Sequencing Center for Infectious Disease"/>
            <person name="Wu L."/>
            <person name="Ma J."/>
        </authorList>
    </citation>
    <scope>NUCLEOTIDE SEQUENCE [LARGE SCALE GENOMIC DNA]</scope>
    <source>
        <strain evidence="2 3">JCM 14323</strain>
    </source>
</reference>
<evidence type="ECO:0000313" key="2">
    <source>
        <dbReference type="EMBL" id="GAA1841549.1"/>
    </source>
</evidence>
<dbReference type="RefSeq" id="WP_170296974.1">
    <property type="nucleotide sequence ID" value="NZ_BAAANK010000008.1"/>
</dbReference>
<comment type="caution">
    <text evidence="2">The sequence shown here is derived from an EMBL/GenBank/DDBJ whole genome shotgun (WGS) entry which is preliminary data.</text>
</comment>
<evidence type="ECO:0000313" key="3">
    <source>
        <dbReference type="Proteomes" id="UP001501746"/>
    </source>
</evidence>
<evidence type="ECO:0008006" key="4">
    <source>
        <dbReference type="Google" id="ProtNLM"/>
    </source>
</evidence>
<feature type="signal peptide" evidence="1">
    <location>
        <begin position="1"/>
        <end position="21"/>
    </location>
</feature>
<feature type="chain" id="PRO_5047319453" description="DUF4192 family protein" evidence="1">
    <location>
        <begin position="22"/>
        <end position="384"/>
    </location>
</feature>
<organism evidence="2 3">
    <name type="scientific">Agromyces salentinus</name>
    <dbReference type="NCBI Taxonomy" id="269421"/>
    <lineage>
        <taxon>Bacteria</taxon>
        <taxon>Bacillati</taxon>
        <taxon>Actinomycetota</taxon>
        <taxon>Actinomycetes</taxon>
        <taxon>Micrococcales</taxon>
        <taxon>Microbacteriaceae</taxon>
        <taxon>Agromyces</taxon>
    </lineage>
</organism>
<evidence type="ECO:0000256" key="1">
    <source>
        <dbReference type="SAM" id="SignalP"/>
    </source>
</evidence>
<dbReference type="EMBL" id="BAAANK010000008">
    <property type="protein sequence ID" value="GAA1841549.1"/>
    <property type="molecule type" value="Genomic_DNA"/>
</dbReference>